<reference evidence="1 2" key="1">
    <citation type="submission" date="2016-07" db="EMBL/GenBank/DDBJ databases">
        <title>Multiple horizontal gene transfer events from other fungi enriched the ability of initially mycotrophic Trichoderma (Ascomycota) to feed on dead plant biomass.</title>
        <authorList>
            <consortium name="DOE Joint Genome Institute"/>
            <person name="Aerts A."/>
            <person name="Atanasova L."/>
            <person name="Chenthamara K."/>
            <person name="Zhang J."/>
            <person name="Grujic M."/>
            <person name="Henrissat B."/>
            <person name="Kuo A."/>
            <person name="Salamov A."/>
            <person name="Lipzen A."/>
            <person name="Labutti K."/>
            <person name="Barry K."/>
            <person name="Miao Y."/>
            <person name="Rahimi M.J."/>
            <person name="Shen Q."/>
            <person name="Grigoriev I.V."/>
            <person name="Kubicek C.P."/>
            <person name="Druzhinina I.S."/>
        </authorList>
    </citation>
    <scope>NUCLEOTIDE SEQUENCE [LARGE SCALE GENOMIC DNA]</scope>
    <source>
        <strain evidence="1 2">CBS 433.97</strain>
    </source>
</reference>
<dbReference type="Proteomes" id="UP000240493">
    <property type="component" value="Unassembled WGS sequence"/>
</dbReference>
<name>A0A2T3ZDE2_TRIA4</name>
<organism evidence="1 2">
    <name type="scientific">Trichoderma asperellum (strain ATCC 204424 / CBS 433.97 / NBRC 101777)</name>
    <dbReference type="NCBI Taxonomy" id="1042311"/>
    <lineage>
        <taxon>Eukaryota</taxon>
        <taxon>Fungi</taxon>
        <taxon>Dikarya</taxon>
        <taxon>Ascomycota</taxon>
        <taxon>Pezizomycotina</taxon>
        <taxon>Sordariomycetes</taxon>
        <taxon>Hypocreomycetidae</taxon>
        <taxon>Hypocreales</taxon>
        <taxon>Hypocreaceae</taxon>
        <taxon>Trichoderma</taxon>
    </lineage>
</organism>
<evidence type="ECO:0000313" key="1">
    <source>
        <dbReference type="EMBL" id="PTB42819.1"/>
    </source>
</evidence>
<protein>
    <submittedName>
        <fullName evidence="1">Uncharacterized protein</fullName>
    </submittedName>
</protein>
<keyword evidence="2" id="KW-1185">Reference proteome</keyword>
<dbReference type="EMBL" id="KZ679259">
    <property type="protein sequence ID" value="PTB42819.1"/>
    <property type="molecule type" value="Genomic_DNA"/>
</dbReference>
<proteinExistence type="predicted"/>
<evidence type="ECO:0000313" key="2">
    <source>
        <dbReference type="Proteomes" id="UP000240493"/>
    </source>
</evidence>
<sequence length="77" mass="8623">MKASTSMTGHCDKWGGIWLNLMEVEVRRSPDSDSLRGVPVNPASPKFSPLSHFFFYFSHMRSCLGGVCTGCRYFLTS</sequence>
<gene>
    <name evidence="1" type="ORF">M441DRAFT_359594</name>
</gene>
<dbReference type="AlphaFoldDB" id="A0A2T3ZDE2"/>
<accession>A0A2T3ZDE2</accession>